<keyword evidence="1" id="KW-0479">Metal-binding</keyword>
<feature type="domain" description="CCHC-type" evidence="3">
    <location>
        <begin position="104"/>
        <end position="117"/>
    </location>
</feature>
<name>A0AAE1XJS6_9LAMI</name>
<reference evidence="4" key="2">
    <citation type="journal article" date="2024" name="Plant">
        <title>Genomic evolution and insights into agronomic trait innovations of Sesamum species.</title>
        <authorList>
            <person name="Miao H."/>
            <person name="Wang L."/>
            <person name="Qu L."/>
            <person name="Liu H."/>
            <person name="Sun Y."/>
            <person name="Le M."/>
            <person name="Wang Q."/>
            <person name="Wei S."/>
            <person name="Zheng Y."/>
            <person name="Lin W."/>
            <person name="Duan Y."/>
            <person name="Cao H."/>
            <person name="Xiong S."/>
            <person name="Wang X."/>
            <person name="Wei L."/>
            <person name="Li C."/>
            <person name="Ma Q."/>
            <person name="Ju M."/>
            <person name="Zhao R."/>
            <person name="Li G."/>
            <person name="Mu C."/>
            <person name="Tian Q."/>
            <person name="Mei H."/>
            <person name="Zhang T."/>
            <person name="Gao T."/>
            <person name="Zhang H."/>
        </authorList>
    </citation>
    <scope>NUCLEOTIDE SEQUENCE</scope>
    <source>
        <strain evidence="4">3651</strain>
    </source>
</reference>
<reference evidence="4" key="1">
    <citation type="submission" date="2020-06" db="EMBL/GenBank/DDBJ databases">
        <authorList>
            <person name="Li T."/>
            <person name="Hu X."/>
            <person name="Zhang T."/>
            <person name="Song X."/>
            <person name="Zhang H."/>
            <person name="Dai N."/>
            <person name="Sheng W."/>
            <person name="Hou X."/>
            <person name="Wei L."/>
        </authorList>
    </citation>
    <scope>NUCLEOTIDE SEQUENCE</scope>
    <source>
        <strain evidence="4">3651</strain>
        <tissue evidence="4">Leaf</tissue>
    </source>
</reference>
<dbReference type="AlphaFoldDB" id="A0AAE1XJS6"/>
<evidence type="ECO:0000256" key="2">
    <source>
        <dbReference type="SAM" id="MobiDB-lite"/>
    </source>
</evidence>
<dbReference type="PROSITE" id="PS50158">
    <property type="entry name" value="ZF_CCHC"/>
    <property type="match status" value="1"/>
</dbReference>
<dbReference type="Pfam" id="PF14244">
    <property type="entry name" value="Retrotran_gag_3"/>
    <property type="match status" value="1"/>
</dbReference>
<dbReference type="EMBL" id="JACGWO010000013">
    <property type="protein sequence ID" value="KAK4413108.1"/>
    <property type="molecule type" value="Genomic_DNA"/>
</dbReference>
<dbReference type="PANTHER" id="PTHR34222:SF28">
    <property type="entry name" value="CCHC-TYPE DOMAIN-CONTAINING PROTEIN"/>
    <property type="match status" value="1"/>
</dbReference>
<dbReference type="Proteomes" id="UP001293254">
    <property type="component" value="Unassembled WGS sequence"/>
</dbReference>
<proteinExistence type="predicted"/>
<feature type="region of interest" description="Disordered" evidence="2">
    <location>
        <begin position="1"/>
        <end position="22"/>
    </location>
</feature>
<feature type="compositionally biased region" description="Basic and acidic residues" evidence="2">
    <location>
        <begin position="1"/>
        <end position="12"/>
    </location>
</feature>
<dbReference type="InterPro" id="IPR001878">
    <property type="entry name" value="Znf_CCHC"/>
</dbReference>
<organism evidence="4 5">
    <name type="scientific">Sesamum alatum</name>
    <dbReference type="NCBI Taxonomy" id="300844"/>
    <lineage>
        <taxon>Eukaryota</taxon>
        <taxon>Viridiplantae</taxon>
        <taxon>Streptophyta</taxon>
        <taxon>Embryophyta</taxon>
        <taxon>Tracheophyta</taxon>
        <taxon>Spermatophyta</taxon>
        <taxon>Magnoliopsida</taxon>
        <taxon>eudicotyledons</taxon>
        <taxon>Gunneridae</taxon>
        <taxon>Pentapetalae</taxon>
        <taxon>asterids</taxon>
        <taxon>lamiids</taxon>
        <taxon>Lamiales</taxon>
        <taxon>Pedaliaceae</taxon>
        <taxon>Sesamum</taxon>
    </lineage>
</organism>
<comment type="caution">
    <text evidence="4">The sequence shown here is derived from an EMBL/GenBank/DDBJ whole genome shotgun (WGS) entry which is preliminary data.</text>
</comment>
<evidence type="ECO:0000313" key="4">
    <source>
        <dbReference type="EMBL" id="KAK4413108.1"/>
    </source>
</evidence>
<dbReference type="GO" id="GO:0003676">
    <property type="term" value="F:nucleic acid binding"/>
    <property type="evidence" value="ECO:0007669"/>
    <property type="project" value="InterPro"/>
</dbReference>
<gene>
    <name evidence="4" type="ORF">Salat_2958000</name>
</gene>
<evidence type="ECO:0000259" key="3">
    <source>
        <dbReference type="PROSITE" id="PS50158"/>
    </source>
</evidence>
<sequence length="196" mass="21429">MTDQKDMKKSDGKGNNLSSPYYLHPSDHPGMNICPVVFKGDNYEEWARSMRNVPLPPLNRTYALIIQEERHRVLTRTRDVRTEAVSFVVQGPKSAPNSATNVVCKSCGKPGHEINSCFKIIGYPEWWSTGRGKGSGRGRNTNSMGRGKGTNVVANAAQTVNTSAAIGTSTVLTPQDKVSTVWTPQDNRFGYGQLAG</sequence>
<evidence type="ECO:0000313" key="5">
    <source>
        <dbReference type="Proteomes" id="UP001293254"/>
    </source>
</evidence>
<evidence type="ECO:0000256" key="1">
    <source>
        <dbReference type="PROSITE-ProRule" id="PRU00047"/>
    </source>
</evidence>
<dbReference type="InterPro" id="IPR029472">
    <property type="entry name" value="Copia-like_N"/>
</dbReference>
<protein>
    <recommendedName>
        <fullName evidence="3">CCHC-type domain-containing protein</fullName>
    </recommendedName>
</protein>
<keyword evidence="1" id="KW-0863">Zinc-finger</keyword>
<accession>A0AAE1XJS6</accession>
<dbReference type="PANTHER" id="PTHR34222">
    <property type="entry name" value="GAG_PRE-INTEGRS DOMAIN-CONTAINING PROTEIN"/>
    <property type="match status" value="1"/>
</dbReference>
<keyword evidence="5" id="KW-1185">Reference proteome</keyword>
<dbReference type="GO" id="GO:0008270">
    <property type="term" value="F:zinc ion binding"/>
    <property type="evidence" value="ECO:0007669"/>
    <property type="project" value="UniProtKB-KW"/>
</dbReference>
<keyword evidence="1" id="KW-0862">Zinc</keyword>